<gene>
    <name evidence="4" type="ORF">G6N73_22400</name>
</gene>
<dbReference type="Proteomes" id="UP001642900">
    <property type="component" value="Unassembled WGS sequence"/>
</dbReference>
<accession>A0A6G4WH00</accession>
<reference evidence="4 5" key="1">
    <citation type="submission" date="2020-02" db="EMBL/GenBank/DDBJ databases">
        <title>Genome sequence of strain CCNWXJ40-4.</title>
        <authorList>
            <person name="Gao J."/>
            <person name="Sun J."/>
        </authorList>
    </citation>
    <scope>NUCLEOTIDE SEQUENCE [LARGE SCALE GENOMIC DNA]</scope>
    <source>
        <strain evidence="4 5">CCNWXJ 40-4</strain>
    </source>
</reference>
<protein>
    <submittedName>
        <fullName evidence="4">Zinc-binding dehydrogenase</fullName>
    </submittedName>
</protein>
<dbReference type="GO" id="GO:0070402">
    <property type="term" value="F:NADPH binding"/>
    <property type="evidence" value="ECO:0007669"/>
    <property type="project" value="TreeGrafter"/>
</dbReference>
<dbReference type="Gene3D" id="3.90.180.10">
    <property type="entry name" value="Medium-chain alcohol dehydrogenases, catalytic domain"/>
    <property type="match status" value="1"/>
</dbReference>
<keyword evidence="1" id="KW-0521">NADP</keyword>
<dbReference type="Gene3D" id="3.40.50.720">
    <property type="entry name" value="NAD(P)-binding Rossmann-like Domain"/>
    <property type="match status" value="1"/>
</dbReference>
<feature type="domain" description="Enoyl reductase (ER)" evidence="3">
    <location>
        <begin position="10"/>
        <end position="352"/>
    </location>
</feature>
<evidence type="ECO:0000259" key="3">
    <source>
        <dbReference type="SMART" id="SM00829"/>
    </source>
</evidence>
<dbReference type="CDD" id="cd08274">
    <property type="entry name" value="MDR9"/>
    <property type="match status" value="1"/>
</dbReference>
<dbReference type="Pfam" id="PF00107">
    <property type="entry name" value="ADH_zinc_N"/>
    <property type="match status" value="1"/>
</dbReference>
<dbReference type="SUPFAM" id="SSF50129">
    <property type="entry name" value="GroES-like"/>
    <property type="match status" value="1"/>
</dbReference>
<dbReference type="SMART" id="SM00829">
    <property type="entry name" value="PKS_ER"/>
    <property type="match status" value="1"/>
</dbReference>
<dbReference type="PANTHER" id="PTHR48106:SF18">
    <property type="entry name" value="QUINONE OXIDOREDUCTASE PIG3"/>
    <property type="match status" value="1"/>
</dbReference>
<evidence type="ECO:0000256" key="1">
    <source>
        <dbReference type="ARBA" id="ARBA00022857"/>
    </source>
</evidence>
<dbReference type="InterPro" id="IPR020843">
    <property type="entry name" value="ER"/>
</dbReference>
<dbReference type="AlphaFoldDB" id="A0A6G4WH00"/>
<organism evidence="4 5">
    <name type="scientific">Allomesorhizobium camelthorni</name>
    <dbReference type="NCBI Taxonomy" id="475069"/>
    <lineage>
        <taxon>Bacteria</taxon>
        <taxon>Pseudomonadati</taxon>
        <taxon>Pseudomonadota</taxon>
        <taxon>Alphaproteobacteria</taxon>
        <taxon>Hyphomicrobiales</taxon>
        <taxon>Phyllobacteriaceae</taxon>
        <taxon>Allomesorhizobium</taxon>
    </lineage>
</organism>
<evidence type="ECO:0000313" key="5">
    <source>
        <dbReference type="Proteomes" id="UP001642900"/>
    </source>
</evidence>
<evidence type="ECO:0000313" key="4">
    <source>
        <dbReference type="EMBL" id="NGO53879.1"/>
    </source>
</evidence>
<dbReference type="InterPro" id="IPR013154">
    <property type="entry name" value="ADH-like_N"/>
</dbReference>
<keyword evidence="5" id="KW-1185">Reference proteome</keyword>
<name>A0A6G4WH00_9HYPH</name>
<keyword evidence="2" id="KW-0560">Oxidoreductase</keyword>
<dbReference type="RefSeq" id="WP_165031713.1">
    <property type="nucleotide sequence ID" value="NZ_JAAKZF010000039.1"/>
</dbReference>
<dbReference type="PANTHER" id="PTHR48106">
    <property type="entry name" value="QUINONE OXIDOREDUCTASE PIG3-RELATED"/>
    <property type="match status" value="1"/>
</dbReference>
<dbReference type="InterPro" id="IPR011032">
    <property type="entry name" value="GroES-like_sf"/>
</dbReference>
<dbReference type="Pfam" id="PF08240">
    <property type="entry name" value="ADH_N"/>
    <property type="match status" value="1"/>
</dbReference>
<comment type="caution">
    <text evidence="4">The sequence shown here is derived from an EMBL/GenBank/DDBJ whole genome shotgun (WGS) entry which is preliminary data.</text>
</comment>
<sequence>MEAILLTGHGGFEQLEYRTDVPVPTPRPDEVLIRVAAAGVNNTDINTRTAWYSKSVAVGTNSGGADGFATAEGGDASWSGTPMAFPRIQGADACGRIVAVGDNVEASRIGERVLVRNMLRSYVNYRPYKCWTFGSECDGGFAQFAVAPSRETYAVRCDWSDAELASIPCAYSTAENMLHRAGVGEETVVVTGASGGVGSAAVQLARRRGARVIAIASAAKAQEILALGAEQVIDRNADLLQELGHGSVDVVLDIVGGAGWPPLMDILRRGGRYAVAGAIAGPIAEIDLRTLYLKDLTLFGCTFQDDAVFENLVSYIETGAIRPVVAKTYPLKDIVAAQKDFLAKTHVGKLVLLPSQETIG</sequence>
<dbReference type="InterPro" id="IPR036291">
    <property type="entry name" value="NAD(P)-bd_dom_sf"/>
</dbReference>
<dbReference type="GO" id="GO:0016651">
    <property type="term" value="F:oxidoreductase activity, acting on NAD(P)H"/>
    <property type="evidence" value="ECO:0007669"/>
    <property type="project" value="TreeGrafter"/>
</dbReference>
<dbReference type="SUPFAM" id="SSF51735">
    <property type="entry name" value="NAD(P)-binding Rossmann-fold domains"/>
    <property type="match status" value="1"/>
</dbReference>
<dbReference type="InterPro" id="IPR013149">
    <property type="entry name" value="ADH-like_C"/>
</dbReference>
<proteinExistence type="predicted"/>
<evidence type="ECO:0000256" key="2">
    <source>
        <dbReference type="ARBA" id="ARBA00023002"/>
    </source>
</evidence>
<dbReference type="EMBL" id="JAAKZF010000039">
    <property type="protein sequence ID" value="NGO53879.1"/>
    <property type="molecule type" value="Genomic_DNA"/>
</dbReference>